<feature type="transmembrane region" description="Helical" evidence="1">
    <location>
        <begin position="64"/>
        <end position="91"/>
    </location>
</feature>
<feature type="transmembrane region" description="Helical" evidence="1">
    <location>
        <begin position="103"/>
        <end position="126"/>
    </location>
</feature>
<dbReference type="AlphaFoldDB" id="A0A151QV10"/>
<reference evidence="2" key="1">
    <citation type="journal article" date="2012" name="Nat. Biotechnol.">
        <title>Draft genome sequence of pigeonpea (Cajanus cajan), an orphan legume crop of resource-poor farmers.</title>
        <authorList>
            <person name="Varshney R.K."/>
            <person name="Chen W."/>
            <person name="Li Y."/>
            <person name="Bharti A.K."/>
            <person name="Saxena R.K."/>
            <person name="Schlueter J.A."/>
            <person name="Donoghue M.T."/>
            <person name="Azam S."/>
            <person name="Fan G."/>
            <person name="Whaley A.M."/>
            <person name="Farmer A.D."/>
            <person name="Sheridan J."/>
            <person name="Iwata A."/>
            <person name="Tuteja R."/>
            <person name="Penmetsa R.V."/>
            <person name="Wu W."/>
            <person name="Upadhyaya H.D."/>
            <person name="Yang S.P."/>
            <person name="Shah T."/>
            <person name="Saxena K.B."/>
            <person name="Michael T."/>
            <person name="McCombie W.R."/>
            <person name="Yang B."/>
            <person name="Zhang G."/>
            <person name="Yang H."/>
            <person name="Wang J."/>
            <person name="Spillane C."/>
            <person name="Cook D.R."/>
            <person name="May G.D."/>
            <person name="Xu X."/>
            <person name="Jackson S.A."/>
        </authorList>
    </citation>
    <scope>NUCLEOTIDE SEQUENCE [LARGE SCALE GENOMIC DNA]</scope>
</reference>
<organism evidence="2 3">
    <name type="scientific">Cajanus cajan</name>
    <name type="common">Pigeon pea</name>
    <name type="synonym">Cajanus indicus</name>
    <dbReference type="NCBI Taxonomy" id="3821"/>
    <lineage>
        <taxon>Eukaryota</taxon>
        <taxon>Viridiplantae</taxon>
        <taxon>Streptophyta</taxon>
        <taxon>Embryophyta</taxon>
        <taxon>Tracheophyta</taxon>
        <taxon>Spermatophyta</taxon>
        <taxon>Magnoliopsida</taxon>
        <taxon>eudicotyledons</taxon>
        <taxon>Gunneridae</taxon>
        <taxon>Pentapetalae</taxon>
        <taxon>rosids</taxon>
        <taxon>fabids</taxon>
        <taxon>Fabales</taxon>
        <taxon>Fabaceae</taxon>
        <taxon>Papilionoideae</taxon>
        <taxon>50 kb inversion clade</taxon>
        <taxon>NPAAA clade</taxon>
        <taxon>indigoferoid/millettioid clade</taxon>
        <taxon>Phaseoleae</taxon>
        <taxon>Cajanus</taxon>
    </lineage>
</organism>
<keyword evidence="1" id="KW-0812">Transmembrane</keyword>
<keyword evidence="1" id="KW-1133">Transmembrane helix</keyword>
<dbReference type="PANTHER" id="PTHR31414:SF15">
    <property type="entry name" value="PLASMA MEMBRANE FUSION PROTEIN"/>
    <property type="match status" value="1"/>
</dbReference>
<evidence type="ECO:0000313" key="2">
    <source>
        <dbReference type="EMBL" id="KYP34181.1"/>
    </source>
</evidence>
<dbReference type="OMA" id="SWILANH"/>
<sequence>MRNVLFIIGFTKRSPSNANISILTLAAERTRRMDPSNDFKYYDGGWDITNSHYILSVAFSGAPFVAIGVLWFVIVALCFTIIICVCCCCCRKRKSRTDYSRKTYTISFIFLSLFLIMTMIGGTFLYNGLEKFQVTARDVSDILVSRANTVVDVIHKVLVDLAAAKNIQVSSFALPYEIKQGIETAEQFTNQTDFIKSQAEETARISIELLDAVSYSLIIVGTMMLFLTTIGFIISIFGWRVIVYMLLFIGWILVTCTYILSGVTLIVHNGVADTCVAMEEWVEHPLNHTALGKLLPCMDENAAQKTLDITKNTSSQVVTLVNAFLTNVANKDMRPQQDRDIYYNQSGPSIPLLCNPFYPNMTERPCAALEVDLKGAQTAYENFICDTSPTGVCMSMGRLTPSLYSKVMVATNLSDTLRLNGPLLARLVDCSFVVDTFDEISKTDCPPFRRYSNQVFICLVLVSVAVMFSVILWVIFVRERRLQISSKSLKRTHVHGM</sequence>
<feature type="transmembrane region" description="Helical" evidence="1">
    <location>
        <begin position="454"/>
        <end position="477"/>
    </location>
</feature>
<dbReference type="PANTHER" id="PTHR31414">
    <property type="entry name" value="TRANSMEMBRANE PROTEIN DDB_G0292058"/>
    <property type="match status" value="1"/>
</dbReference>
<dbReference type="InterPro" id="IPR040283">
    <property type="entry name" value="DDB_G0292058-like"/>
</dbReference>
<gene>
    <name evidence="2" type="ORF">KK1_044898</name>
</gene>
<feature type="transmembrane region" description="Helical" evidence="1">
    <location>
        <begin position="212"/>
        <end position="234"/>
    </location>
</feature>
<accession>A0A151QV10</accession>
<dbReference type="STRING" id="3821.A0A151QV10"/>
<dbReference type="Proteomes" id="UP000075243">
    <property type="component" value="Unassembled WGS sequence"/>
</dbReference>
<proteinExistence type="predicted"/>
<dbReference type="GO" id="GO:0005886">
    <property type="term" value="C:plasma membrane"/>
    <property type="evidence" value="ECO:0007669"/>
    <property type="project" value="TreeGrafter"/>
</dbReference>
<evidence type="ECO:0000256" key="1">
    <source>
        <dbReference type="SAM" id="Phobius"/>
    </source>
</evidence>
<dbReference type="GO" id="GO:0009506">
    <property type="term" value="C:plasmodesma"/>
    <property type="evidence" value="ECO:0007669"/>
    <property type="project" value="TreeGrafter"/>
</dbReference>
<feature type="transmembrane region" description="Helical" evidence="1">
    <location>
        <begin position="241"/>
        <end position="260"/>
    </location>
</feature>
<dbReference type="EMBL" id="KQ484662">
    <property type="protein sequence ID" value="KYP34181.1"/>
    <property type="molecule type" value="Genomic_DNA"/>
</dbReference>
<keyword evidence="1" id="KW-0472">Membrane</keyword>
<dbReference type="Gramene" id="C.cajan_44450.t">
    <property type="protein sequence ID" value="C.cajan_44450.t"/>
    <property type="gene ID" value="C.cajan_44450"/>
</dbReference>
<protein>
    <recommendedName>
        <fullName evidence="4">Protein tweety homolog</fullName>
    </recommendedName>
</protein>
<evidence type="ECO:0000313" key="3">
    <source>
        <dbReference type="Proteomes" id="UP000075243"/>
    </source>
</evidence>
<keyword evidence="3" id="KW-1185">Reference proteome</keyword>
<evidence type="ECO:0008006" key="4">
    <source>
        <dbReference type="Google" id="ProtNLM"/>
    </source>
</evidence>
<name>A0A151QV10_CAJCA</name>